<accession>A0A2I2KZB2</accession>
<proteinExistence type="predicted"/>
<name>A0A2I2KZB2_9ACTN</name>
<evidence type="ECO:0000313" key="2">
    <source>
        <dbReference type="EMBL" id="SNQ50997.1"/>
    </source>
</evidence>
<reference evidence="2 3" key="1">
    <citation type="submission" date="2017-06" db="EMBL/GenBank/DDBJ databases">
        <authorList>
            <person name="Kim H.J."/>
            <person name="Triplett B.A."/>
        </authorList>
    </citation>
    <scope>NUCLEOTIDE SEQUENCE [LARGE SCALE GENOMIC DNA]</scope>
    <source>
        <strain evidence="2">FRACA_ARgP5</strain>
    </source>
</reference>
<sequence>MPFDNMYPQDRPEAAVRRAEASSQDDQIRLSSDVATECLTSDGDDLPPSKEMILERLTAADPAVASLLAMHPYREAILDRTAAALEASLAEAREAQADPPPVGDLAEVYSRIPPSRLTETLLTELVEDHDSWISNLRHTPELFRGSRGSAIFSSTAGT</sequence>
<feature type="compositionally biased region" description="Polar residues" evidence="1">
    <location>
        <begin position="21"/>
        <end position="34"/>
    </location>
</feature>
<organism evidence="2 3">
    <name type="scientific">Frankia canadensis</name>
    <dbReference type="NCBI Taxonomy" id="1836972"/>
    <lineage>
        <taxon>Bacteria</taxon>
        <taxon>Bacillati</taxon>
        <taxon>Actinomycetota</taxon>
        <taxon>Actinomycetes</taxon>
        <taxon>Frankiales</taxon>
        <taxon>Frankiaceae</taxon>
        <taxon>Frankia</taxon>
    </lineage>
</organism>
<gene>
    <name evidence="2" type="ORF">FRACA_590019</name>
</gene>
<dbReference type="EMBL" id="FZMO01000524">
    <property type="protein sequence ID" value="SNQ50997.1"/>
    <property type="molecule type" value="Genomic_DNA"/>
</dbReference>
<protein>
    <submittedName>
        <fullName evidence="2">Uncharacterized protein</fullName>
    </submittedName>
</protein>
<dbReference type="Proteomes" id="UP000234331">
    <property type="component" value="Unassembled WGS sequence"/>
</dbReference>
<evidence type="ECO:0000313" key="3">
    <source>
        <dbReference type="Proteomes" id="UP000234331"/>
    </source>
</evidence>
<dbReference type="RefSeq" id="WP_165818614.1">
    <property type="nucleotide sequence ID" value="NZ_FZMO01000524.1"/>
</dbReference>
<keyword evidence="3" id="KW-1185">Reference proteome</keyword>
<feature type="region of interest" description="Disordered" evidence="1">
    <location>
        <begin position="1"/>
        <end position="49"/>
    </location>
</feature>
<evidence type="ECO:0000256" key="1">
    <source>
        <dbReference type="SAM" id="MobiDB-lite"/>
    </source>
</evidence>
<feature type="compositionally biased region" description="Basic and acidic residues" evidence="1">
    <location>
        <begin position="10"/>
        <end position="20"/>
    </location>
</feature>
<dbReference type="AlphaFoldDB" id="A0A2I2KZB2"/>